<dbReference type="GO" id="GO:0050661">
    <property type="term" value="F:NADP binding"/>
    <property type="evidence" value="ECO:0007669"/>
    <property type="project" value="InterPro"/>
</dbReference>
<keyword evidence="3" id="KW-0274">FAD</keyword>
<evidence type="ECO:0000313" key="7">
    <source>
        <dbReference type="Proteomes" id="UP000777482"/>
    </source>
</evidence>
<dbReference type="Gene3D" id="3.50.50.60">
    <property type="entry name" value="FAD/NAD(P)-binding domain"/>
    <property type="match status" value="2"/>
</dbReference>
<name>A0A9P6W3G3_RHOMI</name>
<dbReference type="EMBL" id="PUHQ01000025">
    <property type="protein sequence ID" value="KAG0662704.1"/>
    <property type="molecule type" value="Genomic_DNA"/>
</dbReference>
<evidence type="ECO:0008006" key="8">
    <source>
        <dbReference type="Google" id="ProtNLM"/>
    </source>
</evidence>
<organism evidence="6 7">
    <name type="scientific">Rhodotorula mucilaginosa</name>
    <name type="common">Yeast</name>
    <name type="synonym">Rhodotorula rubra</name>
    <dbReference type="NCBI Taxonomy" id="5537"/>
    <lineage>
        <taxon>Eukaryota</taxon>
        <taxon>Fungi</taxon>
        <taxon>Dikarya</taxon>
        <taxon>Basidiomycota</taxon>
        <taxon>Pucciniomycotina</taxon>
        <taxon>Microbotryomycetes</taxon>
        <taxon>Sporidiobolales</taxon>
        <taxon>Sporidiobolaceae</taxon>
        <taxon>Rhodotorula</taxon>
    </lineage>
</organism>
<dbReference type="InterPro" id="IPR051209">
    <property type="entry name" value="FAD-bind_Monooxygenase_sf"/>
</dbReference>
<keyword evidence="2" id="KW-0285">Flavoprotein</keyword>
<dbReference type="Pfam" id="PF00743">
    <property type="entry name" value="FMO-like"/>
    <property type="match status" value="1"/>
</dbReference>
<sequence>MASSLPLRDVSTCAASAGARGRKPRSGLRKMAKRGIARRASSALANPTRPSLTLVSPLQPREAESSNMNGESTASAACNGINGGTFKMEDHPLGQNGRKLRVAMIGSGFSGITAAIRLEQRLPEVEFDIFEKNHSVGGTWYENAYPGLCCDIPAHCYALTFEPNPRWSHFYAHGPEILKYLQGVAAKYKLERFLRYGHKLTSAVWNEDTAKWHLTFDLVDEKGNKTGAKEVDVDVVIQGMGGLSRWDWPNIPGLQDFKGTKYHSAAYPVGPEAEEGKRVAVIGSGSSAIQIVPALAKHAKQLDNYVRGSTWIATPFASEELVKRKPDAGNVAFTEEEKDRWANDAEEYMAFRKNMERELNSVHAVTLQGSELQTGAMQMFRELMEKKLAKKPHIAKALIPSFAVGCRRLTPGPGYLEALCEDHVDFIPAPIERITATGIQCKDGTSREYDTIVCATGFDTSYRPRIPIIGRNGNNLQDLWDAPAPPHYLSMLAGPDHPNFAPAMQFIVNGPNSALGSGSLLVLFEREVDYIVSCIDKMLRENYRTMSAKQGAVNGMLTKKRVRADWMEYVGAYFPNTVFGTKCRSWYKKGLEEGPVIALWPGSCLHAIETLRHPRWEDFDYTSAGPQKNRFSWVGNGWSPVEAAGGDTAYYLDEIDYPPVPA</sequence>
<protein>
    <recommendedName>
        <fullName evidence="8">FAD/NAD(P)-binding domain-containing protein</fullName>
    </recommendedName>
</protein>
<proteinExistence type="inferred from homology"/>
<keyword evidence="4" id="KW-0560">Oxidoreductase</keyword>
<dbReference type="Proteomes" id="UP000777482">
    <property type="component" value="Unassembled WGS sequence"/>
</dbReference>
<dbReference type="PANTHER" id="PTHR42877">
    <property type="entry name" value="L-ORNITHINE N(5)-MONOOXYGENASE-RELATED"/>
    <property type="match status" value="1"/>
</dbReference>
<feature type="compositionally biased region" description="Basic residues" evidence="5">
    <location>
        <begin position="20"/>
        <end position="37"/>
    </location>
</feature>
<dbReference type="SUPFAM" id="SSF51905">
    <property type="entry name" value="FAD/NAD(P)-binding domain"/>
    <property type="match status" value="2"/>
</dbReference>
<dbReference type="InterPro" id="IPR036188">
    <property type="entry name" value="FAD/NAD-bd_sf"/>
</dbReference>
<dbReference type="OrthoDB" id="74360at2759"/>
<dbReference type="GO" id="GO:0004499">
    <property type="term" value="F:N,N-dimethylaniline monooxygenase activity"/>
    <property type="evidence" value="ECO:0007669"/>
    <property type="project" value="InterPro"/>
</dbReference>
<feature type="compositionally biased region" description="Polar residues" evidence="5">
    <location>
        <begin position="65"/>
        <end position="74"/>
    </location>
</feature>
<reference evidence="6 7" key="1">
    <citation type="submission" date="2020-11" db="EMBL/GenBank/DDBJ databases">
        <title>Kefir isolates.</title>
        <authorList>
            <person name="Marcisauskas S."/>
            <person name="Kim Y."/>
            <person name="Blasche S."/>
        </authorList>
    </citation>
    <scope>NUCLEOTIDE SEQUENCE [LARGE SCALE GENOMIC DNA]</scope>
    <source>
        <strain evidence="6 7">KR</strain>
    </source>
</reference>
<feature type="compositionally biased region" description="Polar residues" evidence="5">
    <location>
        <begin position="43"/>
        <end position="56"/>
    </location>
</feature>
<evidence type="ECO:0000256" key="2">
    <source>
        <dbReference type="ARBA" id="ARBA00022630"/>
    </source>
</evidence>
<gene>
    <name evidence="6" type="ORF">C6P46_003209</name>
</gene>
<dbReference type="PRINTS" id="PR00368">
    <property type="entry name" value="FADPNR"/>
</dbReference>
<evidence type="ECO:0000313" key="6">
    <source>
        <dbReference type="EMBL" id="KAG0662704.1"/>
    </source>
</evidence>
<comment type="similarity">
    <text evidence="1">Belongs to the FAD-binding monooxygenase family.</text>
</comment>
<comment type="caution">
    <text evidence="6">The sequence shown here is derived from an EMBL/GenBank/DDBJ whole genome shotgun (WGS) entry which is preliminary data.</text>
</comment>
<accession>A0A9P6W3G3</accession>
<evidence type="ECO:0000256" key="5">
    <source>
        <dbReference type="SAM" id="MobiDB-lite"/>
    </source>
</evidence>
<dbReference type="GO" id="GO:0050660">
    <property type="term" value="F:flavin adenine dinucleotide binding"/>
    <property type="evidence" value="ECO:0007669"/>
    <property type="project" value="InterPro"/>
</dbReference>
<evidence type="ECO:0000256" key="4">
    <source>
        <dbReference type="ARBA" id="ARBA00023002"/>
    </source>
</evidence>
<dbReference type="AlphaFoldDB" id="A0A9P6W3G3"/>
<dbReference type="PANTHER" id="PTHR42877:SF7">
    <property type="entry name" value="FLAVIN-BINDING MONOOXYGENASE-RELATED"/>
    <property type="match status" value="1"/>
</dbReference>
<feature type="region of interest" description="Disordered" evidence="5">
    <location>
        <begin position="1"/>
        <end position="74"/>
    </location>
</feature>
<evidence type="ECO:0000256" key="1">
    <source>
        <dbReference type="ARBA" id="ARBA00010139"/>
    </source>
</evidence>
<evidence type="ECO:0000256" key="3">
    <source>
        <dbReference type="ARBA" id="ARBA00022827"/>
    </source>
</evidence>
<dbReference type="InterPro" id="IPR020946">
    <property type="entry name" value="Flavin_mOase-like"/>
</dbReference>
<keyword evidence="7" id="KW-1185">Reference proteome</keyword>